<organism evidence="1 2">
    <name type="scientific">Trichomonas vaginalis (strain ATCC PRA-98 / G3)</name>
    <dbReference type="NCBI Taxonomy" id="412133"/>
    <lineage>
        <taxon>Eukaryota</taxon>
        <taxon>Metamonada</taxon>
        <taxon>Parabasalia</taxon>
        <taxon>Trichomonadida</taxon>
        <taxon>Trichomonadidae</taxon>
        <taxon>Trichomonas</taxon>
    </lineage>
</organism>
<dbReference type="KEGG" id="tva:4754356"/>
<dbReference type="EMBL" id="DS113752">
    <property type="protein sequence ID" value="EAX96583.1"/>
    <property type="molecule type" value="Genomic_DNA"/>
</dbReference>
<dbReference type="InParanoid" id="A2FET6"/>
<reference evidence="1" key="2">
    <citation type="journal article" date="2007" name="Science">
        <title>Draft genome sequence of the sexually transmitted pathogen Trichomonas vaginalis.</title>
        <authorList>
            <person name="Carlton J.M."/>
            <person name="Hirt R.P."/>
            <person name="Silva J.C."/>
            <person name="Delcher A.L."/>
            <person name="Schatz M."/>
            <person name="Zhao Q."/>
            <person name="Wortman J.R."/>
            <person name="Bidwell S.L."/>
            <person name="Alsmark U.C.M."/>
            <person name="Besteiro S."/>
            <person name="Sicheritz-Ponten T."/>
            <person name="Noel C.J."/>
            <person name="Dacks J.B."/>
            <person name="Foster P.G."/>
            <person name="Simillion C."/>
            <person name="Van de Peer Y."/>
            <person name="Miranda-Saavedra D."/>
            <person name="Barton G.J."/>
            <person name="Westrop G.D."/>
            <person name="Mueller S."/>
            <person name="Dessi D."/>
            <person name="Fiori P.L."/>
            <person name="Ren Q."/>
            <person name="Paulsen I."/>
            <person name="Zhang H."/>
            <person name="Bastida-Corcuera F.D."/>
            <person name="Simoes-Barbosa A."/>
            <person name="Brown M.T."/>
            <person name="Hayes R.D."/>
            <person name="Mukherjee M."/>
            <person name="Okumura C.Y."/>
            <person name="Schneider R."/>
            <person name="Smith A.J."/>
            <person name="Vanacova S."/>
            <person name="Villalvazo M."/>
            <person name="Haas B.J."/>
            <person name="Pertea M."/>
            <person name="Feldblyum T.V."/>
            <person name="Utterback T.R."/>
            <person name="Shu C.L."/>
            <person name="Osoegawa K."/>
            <person name="de Jong P.J."/>
            <person name="Hrdy I."/>
            <person name="Horvathova L."/>
            <person name="Zubacova Z."/>
            <person name="Dolezal P."/>
            <person name="Malik S.B."/>
            <person name="Logsdon J.M. Jr."/>
            <person name="Henze K."/>
            <person name="Gupta A."/>
            <person name="Wang C.C."/>
            <person name="Dunne R.L."/>
            <person name="Upcroft J.A."/>
            <person name="Upcroft P."/>
            <person name="White O."/>
            <person name="Salzberg S.L."/>
            <person name="Tang P."/>
            <person name="Chiu C.-H."/>
            <person name="Lee Y.-S."/>
            <person name="Embley T.M."/>
            <person name="Coombs G.H."/>
            <person name="Mottram J.C."/>
            <person name="Tachezy J."/>
            <person name="Fraser-Liggett C.M."/>
            <person name="Johnson P.J."/>
        </authorList>
    </citation>
    <scope>NUCLEOTIDE SEQUENCE [LARGE SCALE GENOMIC DNA]</scope>
    <source>
        <strain evidence="1">G3</strain>
    </source>
</reference>
<dbReference type="Proteomes" id="UP000001542">
    <property type="component" value="Unassembled WGS sequence"/>
</dbReference>
<dbReference type="AlphaFoldDB" id="A2FET6"/>
<evidence type="ECO:0000313" key="1">
    <source>
        <dbReference type="EMBL" id="EAX96583.1"/>
    </source>
</evidence>
<dbReference type="VEuPathDB" id="TrichDB:TVAGG3_0932070"/>
<proteinExistence type="predicted"/>
<dbReference type="VEuPathDB" id="TrichDB:TVAG_017970"/>
<dbReference type="RefSeq" id="XP_001309513.1">
    <property type="nucleotide sequence ID" value="XM_001309512.1"/>
</dbReference>
<protein>
    <submittedName>
        <fullName evidence="1">Uncharacterized protein</fullName>
    </submittedName>
</protein>
<accession>A2FET6</accession>
<reference evidence="1" key="1">
    <citation type="submission" date="2006-10" db="EMBL/GenBank/DDBJ databases">
        <authorList>
            <person name="Amadeo P."/>
            <person name="Zhao Q."/>
            <person name="Wortman J."/>
            <person name="Fraser-Liggett C."/>
            <person name="Carlton J."/>
        </authorList>
    </citation>
    <scope>NUCLEOTIDE SEQUENCE</scope>
    <source>
        <strain evidence="1">G3</strain>
    </source>
</reference>
<keyword evidence="2" id="KW-1185">Reference proteome</keyword>
<gene>
    <name evidence="1" type="ORF">TVAG_017970</name>
</gene>
<name>A2FET6_TRIV3</name>
<evidence type="ECO:0000313" key="2">
    <source>
        <dbReference type="Proteomes" id="UP000001542"/>
    </source>
</evidence>
<sequence>MNALKSKPIRTRKRINTRANTSLAIPKVENLISVKEPNSPPSKHLINRSMRKRSLVNFSVKSIDASDSPTNVEHLNLQSILPKYNDYIFTSEHNKLGLTTHASYKIKQGEYTLFRAKQKDRSIKVNSPIFISSGTKSQQNTSKHVGIFMAFNKTTEFALSDIQDNVQYSSEQIKANIQEDQLSLSLRIHTPRDKLEIQGNYSPREPSDSNRTVSFVDKASNIEYITLTYVSDTTWSIRAIDDIDPKQLLSLAIVVDHFSRIAKKKSAFV</sequence>